<keyword evidence="1" id="KW-1133">Transmembrane helix</keyword>
<name>L9YAE5_9EURY</name>
<feature type="transmembrane region" description="Helical" evidence="1">
    <location>
        <begin position="6"/>
        <end position="27"/>
    </location>
</feature>
<evidence type="ECO:0000256" key="1">
    <source>
        <dbReference type="SAM" id="Phobius"/>
    </source>
</evidence>
<dbReference type="Proteomes" id="UP000011632">
    <property type="component" value="Unassembled WGS sequence"/>
</dbReference>
<gene>
    <name evidence="2" type="ORF">C489_02092</name>
</gene>
<evidence type="ECO:0000313" key="3">
    <source>
        <dbReference type="Proteomes" id="UP000011632"/>
    </source>
</evidence>
<reference evidence="2 3" key="1">
    <citation type="journal article" date="2014" name="PLoS Genet.">
        <title>Phylogenetically driven sequencing of extremely halophilic archaea reveals strategies for static and dynamic osmo-response.</title>
        <authorList>
            <person name="Becker E.A."/>
            <person name="Seitzer P.M."/>
            <person name="Tritt A."/>
            <person name="Larsen D."/>
            <person name="Krusor M."/>
            <person name="Yao A.I."/>
            <person name="Wu D."/>
            <person name="Madern D."/>
            <person name="Eisen J.A."/>
            <person name="Darling A.E."/>
            <person name="Facciotti M.T."/>
        </authorList>
    </citation>
    <scope>NUCLEOTIDE SEQUENCE [LARGE SCALE GENOMIC DNA]</scope>
    <source>
        <strain evidence="2 3">JCM 10478</strain>
    </source>
</reference>
<organism evidence="2 3">
    <name type="scientific">Natrinema versiforme JCM 10478</name>
    <dbReference type="NCBI Taxonomy" id="1227496"/>
    <lineage>
        <taxon>Archaea</taxon>
        <taxon>Methanobacteriati</taxon>
        <taxon>Methanobacteriota</taxon>
        <taxon>Stenosarchaea group</taxon>
        <taxon>Halobacteria</taxon>
        <taxon>Halobacteriales</taxon>
        <taxon>Natrialbaceae</taxon>
        <taxon>Natrinema</taxon>
    </lineage>
</organism>
<keyword evidence="1" id="KW-0472">Membrane</keyword>
<keyword evidence="1" id="KW-0812">Transmembrane</keyword>
<dbReference type="AlphaFoldDB" id="L9YAE5"/>
<dbReference type="EMBL" id="AOID01000007">
    <property type="protein sequence ID" value="ELY70606.1"/>
    <property type="molecule type" value="Genomic_DNA"/>
</dbReference>
<comment type="caution">
    <text evidence="2">The sequence shown here is derived from an EMBL/GenBank/DDBJ whole genome shotgun (WGS) entry which is preliminary data.</text>
</comment>
<accession>L9YAE5</accession>
<evidence type="ECO:0000313" key="2">
    <source>
        <dbReference type="EMBL" id="ELY70606.1"/>
    </source>
</evidence>
<protein>
    <submittedName>
        <fullName evidence="2">Uncharacterized protein</fullName>
    </submittedName>
</protein>
<proteinExistence type="predicted"/>
<sequence length="90" mass="10722">MIILVKYLFISIFIISPLFHPIFIDIFERPDTIGKILEISPDLTQVLKHAWKICSLKPSIWIIRRTTFIQGKRSNNIFNSYTVRYYFSIK</sequence>
<keyword evidence="3" id="KW-1185">Reference proteome</keyword>